<gene>
    <name evidence="2" type="ORF">BDQ12DRAFT_723188</name>
</gene>
<dbReference type="EMBL" id="ML213603">
    <property type="protein sequence ID" value="TFK38322.1"/>
    <property type="molecule type" value="Genomic_DNA"/>
</dbReference>
<sequence length="126" mass="13566">MPATVKAAVLKDVNDYFSESSYLVHTSQLLQLLSPIRLWECIWDIFYILAQAIIIALFKPPSPKTDCPSNPSGRITVIGAGLTAQTGHFSIRTGIFDGIATFGTGATGSAAFSVLIVLVLIWLPEV</sequence>
<keyword evidence="1" id="KW-0812">Transmembrane</keyword>
<name>A0A5C3LZM0_9AGAR</name>
<proteinExistence type="predicted"/>
<evidence type="ECO:0000256" key="1">
    <source>
        <dbReference type="SAM" id="Phobius"/>
    </source>
</evidence>
<evidence type="ECO:0000313" key="2">
    <source>
        <dbReference type="EMBL" id="TFK38322.1"/>
    </source>
</evidence>
<dbReference type="STRING" id="68775.A0A5C3LZM0"/>
<dbReference type="AlphaFoldDB" id="A0A5C3LZM0"/>
<keyword evidence="3" id="KW-1185">Reference proteome</keyword>
<accession>A0A5C3LZM0</accession>
<feature type="transmembrane region" description="Helical" evidence="1">
    <location>
        <begin position="99"/>
        <end position="123"/>
    </location>
</feature>
<dbReference type="Proteomes" id="UP000308652">
    <property type="component" value="Unassembled WGS sequence"/>
</dbReference>
<reference evidence="2 3" key="1">
    <citation type="journal article" date="2019" name="Nat. Ecol. Evol.">
        <title>Megaphylogeny resolves global patterns of mushroom evolution.</title>
        <authorList>
            <person name="Varga T."/>
            <person name="Krizsan K."/>
            <person name="Foldi C."/>
            <person name="Dima B."/>
            <person name="Sanchez-Garcia M."/>
            <person name="Sanchez-Ramirez S."/>
            <person name="Szollosi G.J."/>
            <person name="Szarkandi J.G."/>
            <person name="Papp V."/>
            <person name="Albert L."/>
            <person name="Andreopoulos W."/>
            <person name="Angelini C."/>
            <person name="Antonin V."/>
            <person name="Barry K.W."/>
            <person name="Bougher N.L."/>
            <person name="Buchanan P."/>
            <person name="Buyck B."/>
            <person name="Bense V."/>
            <person name="Catcheside P."/>
            <person name="Chovatia M."/>
            <person name="Cooper J."/>
            <person name="Damon W."/>
            <person name="Desjardin D."/>
            <person name="Finy P."/>
            <person name="Geml J."/>
            <person name="Haridas S."/>
            <person name="Hughes K."/>
            <person name="Justo A."/>
            <person name="Karasinski D."/>
            <person name="Kautmanova I."/>
            <person name="Kiss B."/>
            <person name="Kocsube S."/>
            <person name="Kotiranta H."/>
            <person name="LaButti K.M."/>
            <person name="Lechner B.E."/>
            <person name="Liimatainen K."/>
            <person name="Lipzen A."/>
            <person name="Lukacs Z."/>
            <person name="Mihaltcheva S."/>
            <person name="Morgado L.N."/>
            <person name="Niskanen T."/>
            <person name="Noordeloos M.E."/>
            <person name="Ohm R.A."/>
            <person name="Ortiz-Santana B."/>
            <person name="Ovrebo C."/>
            <person name="Racz N."/>
            <person name="Riley R."/>
            <person name="Savchenko A."/>
            <person name="Shiryaev A."/>
            <person name="Soop K."/>
            <person name="Spirin V."/>
            <person name="Szebenyi C."/>
            <person name="Tomsovsky M."/>
            <person name="Tulloss R.E."/>
            <person name="Uehling J."/>
            <person name="Grigoriev I.V."/>
            <person name="Vagvolgyi C."/>
            <person name="Papp T."/>
            <person name="Martin F.M."/>
            <person name="Miettinen O."/>
            <person name="Hibbett D.S."/>
            <person name="Nagy L.G."/>
        </authorList>
    </citation>
    <scope>NUCLEOTIDE SEQUENCE [LARGE SCALE GENOMIC DNA]</scope>
    <source>
        <strain evidence="2 3">CBS 166.37</strain>
    </source>
</reference>
<keyword evidence="1" id="KW-1133">Transmembrane helix</keyword>
<organism evidence="2 3">
    <name type="scientific">Crucibulum laeve</name>
    <dbReference type="NCBI Taxonomy" id="68775"/>
    <lineage>
        <taxon>Eukaryota</taxon>
        <taxon>Fungi</taxon>
        <taxon>Dikarya</taxon>
        <taxon>Basidiomycota</taxon>
        <taxon>Agaricomycotina</taxon>
        <taxon>Agaricomycetes</taxon>
        <taxon>Agaricomycetidae</taxon>
        <taxon>Agaricales</taxon>
        <taxon>Agaricineae</taxon>
        <taxon>Nidulariaceae</taxon>
        <taxon>Crucibulum</taxon>
    </lineage>
</organism>
<evidence type="ECO:0000313" key="3">
    <source>
        <dbReference type="Proteomes" id="UP000308652"/>
    </source>
</evidence>
<keyword evidence="1" id="KW-0472">Membrane</keyword>
<protein>
    <submittedName>
        <fullName evidence="2">Uncharacterized protein</fullName>
    </submittedName>
</protein>
<feature type="transmembrane region" description="Helical" evidence="1">
    <location>
        <begin position="36"/>
        <end position="58"/>
    </location>
</feature>